<evidence type="ECO:0000313" key="2">
    <source>
        <dbReference type="Proteomes" id="UP000315995"/>
    </source>
</evidence>
<dbReference type="Gene3D" id="3.75.10.10">
    <property type="entry name" value="L-arginine/glycine Amidinotransferase, Chain A"/>
    <property type="match status" value="1"/>
</dbReference>
<gene>
    <name evidence="1" type="ORF">FIV42_27190</name>
</gene>
<organism evidence="1 2">
    <name type="scientific">Persicimonas caeni</name>
    <dbReference type="NCBI Taxonomy" id="2292766"/>
    <lineage>
        <taxon>Bacteria</taxon>
        <taxon>Deltaproteobacteria</taxon>
        <taxon>Bradymonadales</taxon>
        <taxon>Bradymonadaceae</taxon>
        <taxon>Persicimonas</taxon>
    </lineage>
</organism>
<evidence type="ECO:0000313" key="1">
    <source>
        <dbReference type="EMBL" id="QDG54297.1"/>
    </source>
</evidence>
<evidence type="ECO:0008006" key="3">
    <source>
        <dbReference type="Google" id="ProtNLM"/>
    </source>
</evidence>
<dbReference type="AlphaFoldDB" id="A0A4Y6Q290"/>
<dbReference type="Proteomes" id="UP000315995">
    <property type="component" value="Chromosome"/>
</dbReference>
<dbReference type="Pfam" id="PF19420">
    <property type="entry name" value="DDAH_eukar"/>
    <property type="match status" value="1"/>
</dbReference>
<sequence length="323" mass="36706">MKPAVLMTDPRNFAIRGGANPHTRRPDNSLKVVEIDKAWPQWHTYIDQLLDRGVDVYIIDATPELTGMVFAANAGFLEGRLDDRAPSDKTFFASHFTAKHRVGESALFEDFMDQFGFTVAEYPDEWRFEGEADAFPVGRGAQKEWLFTWGYRSDENVADWLEDQVIGEPFSRFKLTDPKYYHGDCLLCDLGGPFLGWTGGLDESSSQRLRERFSERLIEMSDEDAASFIGNSFYVETDASRLLYAPSEISSKLRERIESEGIEVVPIDISEFFGKGGGGPKCMVFNLGPVDPDDPRLSDEQRAFRRARHVETLRREEYFPVAP</sequence>
<accession>A0A5B8YE93</accession>
<accession>A0A4Y6Q290</accession>
<name>A0A4Y6Q290_PERCE</name>
<dbReference type="EMBL" id="CP041186">
    <property type="protein sequence ID" value="QDG54297.1"/>
    <property type="molecule type" value="Genomic_DNA"/>
</dbReference>
<keyword evidence="2" id="KW-1185">Reference proteome</keyword>
<protein>
    <recommendedName>
        <fullName evidence="3">Amidinotransferase</fullName>
    </recommendedName>
</protein>
<proteinExistence type="predicted"/>
<reference evidence="1 2" key="1">
    <citation type="submission" date="2019-06" db="EMBL/GenBank/DDBJ databases">
        <title>Persicimonas caeni gen. nov., sp. nov., a predatory bacterium isolated from solar saltern.</title>
        <authorList>
            <person name="Wang S."/>
        </authorList>
    </citation>
    <scope>NUCLEOTIDE SEQUENCE [LARGE SCALE GENOMIC DNA]</scope>
    <source>
        <strain evidence="1 2">YN101</strain>
    </source>
</reference>
<dbReference type="SUPFAM" id="SSF55909">
    <property type="entry name" value="Pentein"/>
    <property type="match status" value="1"/>
</dbReference>
<dbReference type="RefSeq" id="WP_141200741.1">
    <property type="nucleotide sequence ID" value="NZ_CP041186.1"/>
</dbReference>
<dbReference type="OrthoDB" id="9814070at2"/>